<feature type="transmembrane region" description="Helical" evidence="2">
    <location>
        <begin position="90"/>
        <end position="112"/>
    </location>
</feature>
<feature type="compositionally biased region" description="Basic and acidic residues" evidence="1">
    <location>
        <begin position="248"/>
        <end position="261"/>
    </location>
</feature>
<feature type="transmembrane region" description="Helical" evidence="2">
    <location>
        <begin position="60"/>
        <end position="78"/>
    </location>
</feature>
<evidence type="ECO:0000313" key="4">
    <source>
        <dbReference type="Proteomes" id="UP000179769"/>
    </source>
</evidence>
<evidence type="ECO:0000256" key="1">
    <source>
        <dbReference type="SAM" id="MobiDB-lite"/>
    </source>
</evidence>
<protein>
    <recommendedName>
        <fullName evidence="5">Integral membrane protein</fullName>
    </recommendedName>
</protein>
<comment type="caution">
    <text evidence="3">The sequence shown here is derived from an EMBL/GenBank/DDBJ whole genome shotgun (WGS) entry which is preliminary data.</text>
</comment>
<proteinExistence type="predicted"/>
<evidence type="ECO:0000256" key="2">
    <source>
        <dbReference type="SAM" id="Phobius"/>
    </source>
</evidence>
<evidence type="ECO:0000313" key="3">
    <source>
        <dbReference type="EMBL" id="OHV23232.1"/>
    </source>
</evidence>
<gene>
    <name evidence="3" type="ORF">BBK14_24210</name>
</gene>
<sequence length="269" mass="29179">MWAALSRGYERVIVEPGKQPLLALLVAFILTFLFIRLSVRMIRAGVRWWPGNVAVGGVHVHHAIFGIAFVLLAGVGAFSPAGGRSPWWDLLAILFGVGAALILDEFALVLRLKDVYWSEQGRMSVDAVILGAAFTALLIVGATPLGVDGLDTGDHLALWDLIIVLGINIVAVSCSFLKGRVGFGVVGLLIPLVAVVGAVRLARPGSAWAHRRYPEGSRKAERAARRAARFAARWRPRRDRLFDLIAGRPDDETDHAGRGDSGRGSQRRR</sequence>
<keyword evidence="2" id="KW-0472">Membrane</keyword>
<evidence type="ECO:0008006" key="5">
    <source>
        <dbReference type="Google" id="ProtNLM"/>
    </source>
</evidence>
<dbReference type="AlphaFoldDB" id="A0A1S1PR89"/>
<keyword evidence="2" id="KW-0812">Transmembrane</keyword>
<feature type="transmembrane region" description="Helical" evidence="2">
    <location>
        <begin position="156"/>
        <end position="174"/>
    </location>
</feature>
<keyword evidence="2" id="KW-1133">Transmembrane helix</keyword>
<dbReference type="Proteomes" id="UP000179769">
    <property type="component" value="Unassembled WGS sequence"/>
</dbReference>
<organism evidence="3 4">
    <name type="scientific">Parafrankia soli</name>
    <dbReference type="NCBI Taxonomy" id="2599596"/>
    <lineage>
        <taxon>Bacteria</taxon>
        <taxon>Bacillati</taxon>
        <taxon>Actinomycetota</taxon>
        <taxon>Actinomycetes</taxon>
        <taxon>Frankiales</taxon>
        <taxon>Frankiaceae</taxon>
        <taxon>Parafrankia</taxon>
    </lineage>
</organism>
<feature type="transmembrane region" description="Helical" evidence="2">
    <location>
        <begin position="20"/>
        <end position="39"/>
    </location>
</feature>
<dbReference type="EMBL" id="MAXA01000240">
    <property type="protein sequence ID" value="OHV23232.1"/>
    <property type="molecule type" value="Genomic_DNA"/>
</dbReference>
<feature type="region of interest" description="Disordered" evidence="1">
    <location>
        <begin position="245"/>
        <end position="269"/>
    </location>
</feature>
<dbReference type="RefSeq" id="WP_071065830.1">
    <property type="nucleotide sequence ID" value="NZ_MAXA01000240.1"/>
</dbReference>
<keyword evidence="4" id="KW-1185">Reference proteome</keyword>
<name>A0A1S1PR89_9ACTN</name>
<reference evidence="4" key="1">
    <citation type="submission" date="2016-07" db="EMBL/GenBank/DDBJ databases">
        <title>Frankia sp. NRRL B-16219 Genome sequencing.</title>
        <authorList>
            <person name="Ghodhbane-Gtari F."/>
            <person name="Swanson E."/>
            <person name="Gueddou A."/>
            <person name="Louati M."/>
            <person name="Nouioui I."/>
            <person name="Hezbri K."/>
            <person name="Abebe-Akele F."/>
            <person name="Simpson S."/>
            <person name="Morris K."/>
            <person name="Thomas K."/>
            <person name="Gtari M."/>
            <person name="Tisa L.S."/>
        </authorList>
    </citation>
    <scope>NUCLEOTIDE SEQUENCE [LARGE SCALE GENOMIC DNA]</scope>
    <source>
        <strain evidence="4">NRRL B-16219</strain>
    </source>
</reference>
<feature type="transmembrane region" description="Helical" evidence="2">
    <location>
        <begin position="124"/>
        <end position="144"/>
    </location>
</feature>
<feature type="transmembrane region" description="Helical" evidence="2">
    <location>
        <begin position="181"/>
        <end position="202"/>
    </location>
</feature>
<accession>A0A1S1PR89</accession>
<dbReference type="OrthoDB" id="8535577at2"/>